<feature type="compositionally biased region" description="Acidic residues" evidence="1">
    <location>
        <begin position="1"/>
        <end position="21"/>
    </location>
</feature>
<accession>A0AAW1UFS4</accession>
<dbReference type="EMBL" id="JARQZJ010000069">
    <property type="protein sequence ID" value="KAK9881543.1"/>
    <property type="molecule type" value="Genomic_DNA"/>
</dbReference>
<dbReference type="AlphaFoldDB" id="A0AAW1UFS4"/>
<name>A0AAW1UFS4_9CUCU</name>
<reference evidence="2 3" key="1">
    <citation type="submission" date="2023-03" db="EMBL/GenBank/DDBJ databases">
        <title>Genome insight into feeding habits of ladybird beetles.</title>
        <authorList>
            <person name="Li H.-S."/>
            <person name="Huang Y.-H."/>
            <person name="Pang H."/>
        </authorList>
    </citation>
    <scope>NUCLEOTIDE SEQUENCE [LARGE SCALE GENOMIC DNA]</scope>
    <source>
        <strain evidence="2">SYSU_2023b</strain>
        <tissue evidence="2">Whole body</tissue>
    </source>
</reference>
<organism evidence="2 3">
    <name type="scientific">Henosepilachna vigintioctopunctata</name>
    <dbReference type="NCBI Taxonomy" id="420089"/>
    <lineage>
        <taxon>Eukaryota</taxon>
        <taxon>Metazoa</taxon>
        <taxon>Ecdysozoa</taxon>
        <taxon>Arthropoda</taxon>
        <taxon>Hexapoda</taxon>
        <taxon>Insecta</taxon>
        <taxon>Pterygota</taxon>
        <taxon>Neoptera</taxon>
        <taxon>Endopterygota</taxon>
        <taxon>Coleoptera</taxon>
        <taxon>Polyphaga</taxon>
        <taxon>Cucujiformia</taxon>
        <taxon>Coccinelloidea</taxon>
        <taxon>Coccinellidae</taxon>
        <taxon>Epilachninae</taxon>
        <taxon>Epilachnini</taxon>
        <taxon>Henosepilachna</taxon>
    </lineage>
</organism>
<keyword evidence="3" id="KW-1185">Reference proteome</keyword>
<feature type="region of interest" description="Disordered" evidence="1">
    <location>
        <begin position="1"/>
        <end position="91"/>
    </location>
</feature>
<evidence type="ECO:0000313" key="3">
    <source>
        <dbReference type="Proteomes" id="UP001431783"/>
    </source>
</evidence>
<gene>
    <name evidence="2" type="ORF">WA026_016421</name>
</gene>
<dbReference type="Proteomes" id="UP001431783">
    <property type="component" value="Unassembled WGS sequence"/>
</dbReference>
<feature type="compositionally biased region" description="Basic residues" evidence="1">
    <location>
        <begin position="59"/>
        <end position="70"/>
    </location>
</feature>
<evidence type="ECO:0000313" key="2">
    <source>
        <dbReference type="EMBL" id="KAK9881543.1"/>
    </source>
</evidence>
<comment type="caution">
    <text evidence="2">The sequence shown here is derived from an EMBL/GenBank/DDBJ whole genome shotgun (WGS) entry which is preliminary data.</text>
</comment>
<proteinExistence type="predicted"/>
<protein>
    <submittedName>
        <fullName evidence="2">Uncharacterized protein</fullName>
    </submittedName>
</protein>
<feature type="compositionally biased region" description="Polar residues" evidence="1">
    <location>
        <begin position="71"/>
        <end position="84"/>
    </location>
</feature>
<sequence length="195" mass="22093">MNHSDIEDDPEPYESSGDECSESEKKKTRRRTSKRTAKKPRKSLDISGSSDSEREKSKPKSKNGINKKTKASPSKIQTSQNSVLKKTGREAKVSYSKNYSVGSFVINKKDAKVGDPNKHPWIWKIDGKSLLQKYEAIEHEGKIRHKNTSIYTGWSPLDSDEYAPVTVDSIQQSPGEIIVELHWDELKSIVREDSE</sequence>
<feature type="compositionally biased region" description="Basic residues" evidence="1">
    <location>
        <begin position="26"/>
        <end position="41"/>
    </location>
</feature>
<evidence type="ECO:0000256" key="1">
    <source>
        <dbReference type="SAM" id="MobiDB-lite"/>
    </source>
</evidence>